<dbReference type="Gene3D" id="3.40.630.10">
    <property type="entry name" value="Zn peptidases"/>
    <property type="match status" value="1"/>
</dbReference>
<gene>
    <name evidence="10" type="ORF">ACA1_399750</name>
</gene>
<evidence type="ECO:0000256" key="5">
    <source>
        <dbReference type="ARBA" id="ARBA00022833"/>
    </source>
</evidence>
<dbReference type="AlphaFoldDB" id="L8GFY8"/>
<dbReference type="VEuPathDB" id="AmoebaDB:ACA1_399750"/>
<evidence type="ECO:0000256" key="4">
    <source>
        <dbReference type="ARBA" id="ARBA00022801"/>
    </source>
</evidence>
<accession>L8GFY8</accession>
<dbReference type="EMBL" id="KB008145">
    <property type="protein sequence ID" value="ELR11927.1"/>
    <property type="molecule type" value="Genomic_DNA"/>
</dbReference>
<dbReference type="CDD" id="cd03860">
    <property type="entry name" value="M14_CP_A-B_like"/>
    <property type="match status" value="1"/>
</dbReference>
<keyword evidence="10" id="KW-0121">Carboxypeptidase</keyword>
<dbReference type="GO" id="GO:0004181">
    <property type="term" value="F:metallocarboxypeptidase activity"/>
    <property type="evidence" value="ECO:0007669"/>
    <property type="project" value="InterPro"/>
</dbReference>
<dbReference type="PRINTS" id="PR00765">
    <property type="entry name" value="CRBOXYPTASEA"/>
</dbReference>
<keyword evidence="4" id="KW-0378">Hydrolase</keyword>
<dbReference type="OrthoDB" id="3626597at2759"/>
<dbReference type="GO" id="GO:0006508">
    <property type="term" value="P:proteolysis"/>
    <property type="evidence" value="ECO:0007669"/>
    <property type="project" value="UniProtKB-KW"/>
</dbReference>
<comment type="cofactor">
    <cofactor evidence="1">
        <name>Zn(2+)</name>
        <dbReference type="ChEBI" id="CHEBI:29105"/>
    </cofactor>
</comment>
<keyword evidence="8" id="KW-0732">Signal</keyword>
<evidence type="ECO:0000313" key="11">
    <source>
        <dbReference type="Proteomes" id="UP000011083"/>
    </source>
</evidence>
<evidence type="ECO:0000256" key="7">
    <source>
        <dbReference type="PROSITE-ProRule" id="PRU01379"/>
    </source>
</evidence>
<comment type="similarity">
    <text evidence="2 7">Belongs to the peptidase M14 family.</text>
</comment>
<evidence type="ECO:0000256" key="8">
    <source>
        <dbReference type="SAM" id="SignalP"/>
    </source>
</evidence>
<reference evidence="10 11" key="1">
    <citation type="journal article" date="2013" name="Genome Biol.">
        <title>Genome of Acanthamoeba castellanii highlights extensive lateral gene transfer and early evolution of tyrosine kinase signaling.</title>
        <authorList>
            <person name="Clarke M."/>
            <person name="Lohan A.J."/>
            <person name="Liu B."/>
            <person name="Lagkouvardos I."/>
            <person name="Roy S."/>
            <person name="Zafar N."/>
            <person name="Bertelli C."/>
            <person name="Schilde C."/>
            <person name="Kianianmomeni A."/>
            <person name="Burglin T.R."/>
            <person name="Frech C."/>
            <person name="Turcotte B."/>
            <person name="Kopec K.O."/>
            <person name="Synnott J.M."/>
            <person name="Choo C."/>
            <person name="Paponov I."/>
            <person name="Finkler A."/>
            <person name="Soon Heng Tan C."/>
            <person name="Hutchins A.P."/>
            <person name="Weinmeier T."/>
            <person name="Rattei T."/>
            <person name="Chu J.S."/>
            <person name="Gimenez G."/>
            <person name="Irimia M."/>
            <person name="Rigden D.J."/>
            <person name="Fitzpatrick D.A."/>
            <person name="Lorenzo-Morales J."/>
            <person name="Bateman A."/>
            <person name="Chiu C.H."/>
            <person name="Tang P."/>
            <person name="Hegemann P."/>
            <person name="Fromm H."/>
            <person name="Raoult D."/>
            <person name="Greub G."/>
            <person name="Miranda-Saavedra D."/>
            <person name="Chen N."/>
            <person name="Nash P."/>
            <person name="Ginger M.L."/>
            <person name="Horn M."/>
            <person name="Schaap P."/>
            <person name="Caler L."/>
            <person name="Loftus B."/>
        </authorList>
    </citation>
    <scope>NUCLEOTIDE SEQUENCE [LARGE SCALE GENOMIC DNA]</scope>
    <source>
        <strain evidence="10 11">Neff</strain>
    </source>
</reference>
<dbReference type="GeneID" id="14912397"/>
<organism evidence="10 11">
    <name type="scientific">Acanthamoeba castellanii (strain ATCC 30010 / Neff)</name>
    <dbReference type="NCBI Taxonomy" id="1257118"/>
    <lineage>
        <taxon>Eukaryota</taxon>
        <taxon>Amoebozoa</taxon>
        <taxon>Discosea</taxon>
        <taxon>Longamoebia</taxon>
        <taxon>Centramoebida</taxon>
        <taxon>Acanthamoebidae</taxon>
        <taxon>Acanthamoeba</taxon>
    </lineage>
</organism>
<dbReference type="Pfam" id="PF00246">
    <property type="entry name" value="Peptidase_M14"/>
    <property type="match status" value="1"/>
</dbReference>
<name>L8GFY8_ACACF</name>
<evidence type="ECO:0000256" key="6">
    <source>
        <dbReference type="ARBA" id="ARBA00023049"/>
    </source>
</evidence>
<proteinExistence type="inferred from homology"/>
<feature type="active site" description="Proton donor/acceptor" evidence="7">
    <location>
        <position position="387"/>
    </location>
</feature>
<evidence type="ECO:0000256" key="3">
    <source>
        <dbReference type="ARBA" id="ARBA00022670"/>
    </source>
</evidence>
<evidence type="ECO:0000259" key="9">
    <source>
        <dbReference type="PROSITE" id="PS52035"/>
    </source>
</evidence>
<keyword evidence="6" id="KW-0482">Metalloprotease</keyword>
<sequence length="425" mass="47540">MQHLRRAALLGLLLAVLALCASARFVPAHDAVVSYEGHQVLRFTVPSAARAERAKLMAWIEAERLDMWGVHPEWVDVRLDKAFQARVSALDLPFHVMVEDLNADLLAERASIAGSASAFFDTFRTYDEFNTYLDSLASTYPHLVTKKTIGKTIEGRAINGIVITAPSNKTDKVGIVFNGGQHAREWIGPMTNAYIANQLLSLYDQDALITLFLDEIEWSIFPIINADGYVYSWTNERLWRKNRRENKNSWFGCYGVDINRNWGFHWGEGGASTDTCSETYRGANAFSEPEQSALAEYIKSQANVRGYIDWHSYSQLILGPWGWSTTVLPKDITKQNELAKLAVEAIKSVHGKAYQYGPSGPTLYVSSGGSNDYTYGALNVTYSYVVELRDTGRYGFVLPPSEIVPTGEESFAAVRVFANYILRDL</sequence>
<keyword evidence="3" id="KW-0645">Protease</keyword>
<keyword evidence="11" id="KW-1185">Reference proteome</keyword>
<dbReference type="SUPFAM" id="SSF53187">
    <property type="entry name" value="Zn-dependent exopeptidases"/>
    <property type="match status" value="1"/>
</dbReference>
<dbReference type="PANTHER" id="PTHR11705:SF143">
    <property type="entry name" value="SLL0236 PROTEIN"/>
    <property type="match status" value="1"/>
</dbReference>
<dbReference type="PANTHER" id="PTHR11705">
    <property type="entry name" value="PROTEASE FAMILY M14 CARBOXYPEPTIDASE A,B"/>
    <property type="match status" value="1"/>
</dbReference>
<dbReference type="STRING" id="1257118.L8GFY8"/>
<dbReference type="InterPro" id="IPR000834">
    <property type="entry name" value="Peptidase_M14"/>
</dbReference>
<dbReference type="GO" id="GO:0008270">
    <property type="term" value="F:zinc ion binding"/>
    <property type="evidence" value="ECO:0007669"/>
    <property type="project" value="InterPro"/>
</dbReference>
<dbReference type="OMA" id="PPNHKDL"/>
<dbReference type="GO" id="GO:0005615">
    <property type="term" value="C:extracellular space"/>
    <property type="evidence" value="ECO:0007669"/>
    <property type="project" value="TreeGrafter"/>
</dbReference>
<dbReference type="KEGG" id="acan:ACA1_399750"/>
<feature type="signal peptide" evidence="8">
    <location>
        <begin position="1"/>
        <end position="23"/>
    </location>
</feature>
<feature type="chain" id="PRO_5003989725" evidence="8">
    <location>
        <begin position="24"/>
        <end position="425"/>
    </location>
</feature>
<protein>
    <submittedName>
        <fullName evidence="10">Carboxypeptidase A1, putative</fullName>
    </submittedName>
</protein>
<dbReference type="FunFam" id="3.40.630.10:FF:000056">
    <property type="entry name" value="Zinc carboxypeptidase"/>
    <property type="match status" value="1"/>
</dbReference>
<evidence type="ECO:0000256" key="1">
    <source>
        <dbReference type="ARBA" id="ARBA00001947"/>
    </source>
</evidence>
<dbReference type="RefSeq" id="XP_004333940.1">
    <property type="nucleotide sequence ID" value="XM_004333892.1"/>
</dbReference>
<evidence type="ECO:0000256" key="2">
    <source>
        <dbReference type="ARBA" id="ARBA00005988"/>
    </source>
</evidence>
<dbReference type="SUPFAM" id="SSF54897">
    <property type="entry name" value="Protease propeptides/inhibitors"/>
    <property type="match status" value="1"/>
</dbReference>
<dbReference type="SMART" id="SM00631">
    <property type="entry name" value="Zn_pept"/>
    <property type="match status" value="1"/>
</dbReference>
<dbReference type="Proteomes" id="UP000011083">
    <property type="component" value="Unassembled WGS sequence"/>
</dbReference>
<dbReference type="PROSITE" id="PS52035">
    <property type="entry name" value="PEPTIDASE_M14"/>
    <property type="match status" value="1"/>
</dbReference>
<evidence type="ECO:0000313" key="10">
    <source>
        <dbReference type="EMBL" id="ELR11927.1"/>
    </source>
</evidence>
<keyword evidence="5" id="KW-0862">Zinc</keyword>
<feature type="domain" description="Peptidase M14" evidence="9">
    <location>
        <begin position="122"/>
        <end position="421"/>
    </location>
</feature>